<dbReference type="Gene3D" id="3.40.390.10">
    <property type="entry name" value="Collagenase (Catalytic Domain)"/>
    <property type="match status" value="2"/>
</dbReference>
<dbReference type="GO" id="GO:0008270">
    <property type="term" value="F:zinc ion binding"/>
    <property type="evidence" value="ECO:0007669"/>
    <property type="project" value="InterPro"/>
</dbReference>
<dbReference type="InterPro" id="IPR024079">
    <property type="entry name" value="MetalloPept_cat_dom_sf"/>
</dbReference>
<dbReference type="EMBL" id="LNIX01000003">
    <property type="protein sequence ID" value="OXA58092.1"/>
    <property type="molecule type" value="Genomic_DNA"/>
</dbReference>
<feature type="active site" evidence="1">
    <location>
        <position position="145"/>
    </location>
</feature>
<dbReference type="InterPro" id="IPR006026">
    <property type="entry name" value="Peptidase_Metallo"/>
</dbReference>
<keyword evidence="2" id="KW-0482">Metalloprotease</keyword>
<evidence type="ECO:0000313" key="5">
    <source>
        <dbReference type="Proteomes" id="UP000198287"/>
    </source>
</evidence>
<gene>
    <name evidence="4" type="ORF">Fcan01_06897</name>
</gene>
<reference evidence="4 5" key="1">
    <citation type="submission" date="2015-12" db="EMBL/GenBank/DDBJ databases">
        <title>The genome of Folsomia candida.</title>
        <authorList>
            <person name="Faddeeva A."/>
            <person name="Derks M.F."/>
            <person name="Anvar Y."/>
            <person name="Smit S."/>
            <person name="Van Straalen N."/>
            <person name="Roelofs D."/>
        </authorList>
    </citation>
    <scope>NUCLEOTIDE SEQUENCE [LARGE SCALE GENOMIC DNA]</scope>
    <source>
        <strain evidence="4 5">VU population</strain>
        <tissue evidence="4">Whole body</tissue>
    </source>
</reference>
<keyword evidence="2" id="KW-0862">Zinc</keyword>
<keyword evidence="5" id="KW-1185">Reference proteome</keyword>
<evidence type="ECO:0000313" key="4">
    <source>
        <dbReference type="EMBL" id="OXA58092.1"/>
    </source>
</evidence>
<sequence>MKGLIIIYIFVLFNFLESISCAPTNTDQDHRPVAYRDADIRKALFQPLNFWRPERYKWPQGTLPYVLSPLYTSAERNIVLNAIAEWEAKTCVRFIPRQPHHVDYLEITPDDSTSSYCYSYVGRQGGRQLMKMFGECLRHAAMIHELGHAIAYHYAFDKYSSDQVDNLGTPYDYTSVMQYPYYAFSDGDPNRPAMTLPDGSIDSIRYEAQQLSSMDIYKVNLYYNNCN</sequence>
<dbReference type="Pfam" id="PF01400">
    <property type="entry name" value="Astacin"/>
    <property type="match status" value="2"/>
</dbReference>
<evidence type="ECO:0000256" key="2">
    <source>
        <dbReference type="RuleBase" id="RU361183"/>
    </source>
</evidence>
<keyword evidence="2" id="KW-0732">Signal</keyword>
<dbReference type="PROSITE" id="PS51864">
    <property type="entry name" value="ASTACIN"/>
    <property type="match status" value="1"/>
</dbReference>
<dbReference type="OrthoDB" id="431034at2759"/>
<keyword evidence="2" id="KW-0378">Hydrolase</keyword>
<name>A0A226EKC5_FOLCA</name>
<accession>A0A226EKC5</accession>
<feature type="chain" id="PRO_5011824608" description="Metalloendopeptidase" evidence="2">
    <location>
        <begin position="22"/>
        <end position="227"/>
    </location>
</feature>
<dbReference type="InterPro" id="IPR001506">
    <property type="entry name" value="Peptidase_M12A"/>
</dbReference>
<dbReference type="GO" id="GO:0006508">
    <property type="term" value="P:proteolysis"/>
    <property type="evidence" value="ECO:0007669"/>
    <property type="project" value="UniProtKB-KW"/>
</dbReference>
<feature type="domain" description="Peptidase M12A" evidence="3">
    <location>
        <begin position="49"/>
        <end position="227"/>
    </location>
</feature>
<dbReference type="Proteomes" id="UP000198287">
    <property type="component" value="Unassembled WGS sequence"/>
</dbReference>
<evidence type="ECO:0000256" key="1">
    <source>
        <dbReference type="PROSITE-ProRule" id="PRU01211"/>
    </source>
</evidence>
<dbReference type="PANTHER" id="PTHR10127">
    <property type="entry name" value="DISCOIDIN, CUB, EGF, LAMININ , AND ZINC METALLOPROTEASE DOMAIN CONTAINING"/>
    <property type="match status" value="1"/>
</dbReference>
<keyword evidence="2" id="KW-0479">Metal-binding</keyword>
<dbReference type="PRINTS" id="PR00480">
    <property type="entry name" value="ASTACIN"/>
</dbReference>
<dbReference type="EC" id="3.4.24.-" evidence="2"/>
<proteinExistence type="predicted"/>
<comment type="cofactor">
    <cofactor evidence="2">
        <name>Zn(2+)</name>
        <dbReference type="ChEBI" id="CHEBI:29105"/>
    </cofactor>
    <text evidence="2">Binds 1 zinc ion per subunit.</text>
</comment>
<dbReference type="AlphaFoldDB" id="A0A226EKC5"/>
<dbReference type="SUPFAM" id="SSF55486">
    <property type="entry name" value="Metalloproteases ('zincins'), catalytic domain"/>
    <property type="match status" value="1"/>
</dbReference>
<dbReference type="STRING" id="158441.A0A226EKC5"/>
<feature type="signal peptide" evidence="2">
    <location>
        <begin position="1"/>
        <end position="21"/>
    </location>
</feature>
<dbReference type="PANTHER" id="PTHR10127:SF795">
    <property type="entry name" value="METALLOENDOPEPTIDASE-RELATED"/>
    <property type="match status" value="1"/>
</dbReference>
<protein>
    <recommendedName>
        <fullName evidence="2">Metalloendopeptidase</fullName>
        <ecNumber evidence="2">3.4.24.-</ecNumber>
    </recommendedName>
</protein>
<organism evidence="4 5">
    <name type="scientific">Folsomia candida</name>
    <name type="common">Springtail</name>
    <dbReference type="NCBI Taxonomy" id="158441"/>
    <lineage>
        <taxon>Eukaryota</taxon>
        <taxon>Metazoa</taxon>
        <taxon>Ecdysozoa</taxon>
        <taxon>Arthropoda</taxon>
        <taxon>Hexapoda</taxon>
        <taxon>Collembola</taxon>
        <taxon>Entomobryomorpha</taxon>
        <taxon>Isotomoidea</taxon>
        <taxon>Isotomidae</taxon>
        <taxon>Proisotominae</taxon>
        <taxon>Folsomia</taxon>
    </lineage>
</organism>
<dbReference type="GO" id="GO:0004222">
    <property type="term" value="F:metalloendopeptidase activity"/>
    <property type="evidence" value="ECO:0007669"/>
    <property type="project" value="UniProtKB-UniRule"/>
</dbReference>
<keyword evidence="2" id="KW-0645">Protease</keyword>
<dbReference type="SMART" id="SM00235">
    <property type="entry name" value="ZnMc"/>
    <property type="match status" value="1"/>
</dbReference>
<evidence type="ECO:0000259" key="3">
    <source>
        <dbReference type="PROSITE" id="PS51864"/>
    </source>
</evidence>
<comment type="caution">
    <text evidence="1">Lacks conserved residue(s) required for the propagation of feature annotation.</text>
</comment>
<comment type="caution">
    <text evidence="4">The sequence shown here is derived from an EMBL/GenBank/DDBJ whole genome shotgun (WGS) entry which is preliminary data.</text>
</comment>